<sequence>MVSVGPISSGRRQPTSKPYWARRAEVRIVRWSSHVFRRLGWRERIEPFVGYGAAPDVVSKTSPDHAQYRRVSEQGEVLPAWEGQDAGWVRVLARVMLSPKRRVLLRRTSVPGRAEALRAMRGWRNFFTVQAPGVTVTVEVAGHRYLVRSDPGGYIDVVIPSRAEAGWHEAVMTTAHGGQATLGVRVLGSGTSVGLVSDIDDTAIVTSLPRPLLAIWNSFILHEDARTAVPGMARLYRQLGSHHEDFPVFYLSTGAWNVVPTMLRFFAHHGFPHGPMLMTDFGPTNTGIFRSGREHKERSLRRLAQDFPAVKWYLVGDDGQHDPVIYRDFATELPQHVAAIAIRQLTFSEAVLAHGLPTATYANKAAEESVESPAVETVFVVGPDGDALARAMRERGVLG</sequence>
<gene>
    <name evidence="2" type="ordered locus">Jden_0180</name>
</gene>
<accession>C7QYK7</accession>
<feature type="domain" description="Phosphatidate phosphatase APP1 catalytic" evidence="1">
    <location>
        <begin position="193"/>
        <end position="344"/>
    </location>
</feature>
<evidence type="ECO:0000313" key="2">
    <source>
        <dbReference type="EMBL" id="ACV07854.1"/>
    </source>
</evidence>
<dbReference type="Pfam" id="PF09949">
    <property type="entry name" value="APP1_cat"/>
    <property type="match status" value="1"/>
</dbReference>
<dbReference type="InterPro" id="IPR052935">
    <property type="entry name" value="Mg2+_PAP"/>
</dbReference>
<evidence type="ECO:0000259" key="1">
    <source>
        <dbReference type="Pfam" id="PF09949"/>
    </source>
</evidence>
<dbReference type="InterPro" id="IPR019236">
    <property type="entry name" value="APP1_cat"/>
</dbReference>
<keyword evidence="3" id="KW-1185">Reference proteome</keyword>
<proteinExistence type="predicted"/>
<dbReference type="GO" id="GO:0008195">
    <property type="term" value="F:phosphatidate phosphatase activity"/>
    <property type="evidence" value="ECO:0007669"/>
    <property type="project" value="InterPro"/>
</dbReference>
<evidence type="ECO:0000313" key="3">
    <source>
        <dbReference type="Proteomes" id="UP000000628"/>
    </source>
</evidence>
<reference evidence="2 3" key="1">
    <citation type="journal article" date="2009" name="Stand. Genomic Sci.">
        <title>Complete genome sequence of Jonesia denitrificans type strain (Prevot 55134).</title>
        <authorList>
            <person name="Pukall R."/>
            <person name="Gehrich-Schroter G."/>
            <person name="Lapidus A."/>
            <person name="Nolan M."/>
            <person name="Glavina Del Rio T."/>
            <person name="Lucas S."/>
            <person name="Chen F."/>
            <person name="Tice H."/>
            <person name="Pitluck S."/>
            <person name="Cheng J.F."/>
            <person name="Copeland A."/>
            <person name="Saunders E."/>
            <person name="Brettin T."/>
            <person name="Detter J.C."/>
            <person name="Bruce D."/>
            <person name="Goodwin L."/>
            <person name="Pati A."/>
            <person name="Ivanova N."/>
            <person name="Mavromatis K."/>
            <person name="Ovchinnikova G."/>
            <person name="Chen A."/>
            <person name="Palaniappan K."/>
            <person name="Land M."/>
            <person name="Hauser L."/>
            <person name="Chang Y.J."/>
            <person name="Jeffries C.D."/>
            <person name="Chain P."/>
            <person name="Goker M."/>
            <person name="Bristow J."/>
            <person name="Eisen J.A."/>
            <person name="Markowitz V."/>
            <person name="Hugenholtz P."/>
            <person name="Kyrpides N.C."/>
            <person name="Klenk H.P."/>
            <person name="Han C."/>
        </authorList>
    </citation>
    <scope>NUCLEOTIDE SEQUENCE [LARGE SCALE GENOMIC DNA]</scope>
    <source>
        <strain evidence="3">ATCC 14870 / DSM 20603 / BCRC 15368 / CIP 55.134 / JCM 11481 / NBRC 15587 / NCTC 10816 / Prevot 55134</strain>
    </source>
</reference>
<dbReference type="STRING" id="471856.Jden_0180"/>
<dbReference type="KEGG" id="jde:Jden_0180"/>
<dbReference type="EMBL" id="CP001706">
    <property type="protein sequence ID" value="ACV07854.1"/>
    <property type="molecule type" value="Genomic_DNA"/>
</dbReference>
<dbReference type="PANTHER" id="PTHR28208">
    <property type="entry name" value="PHOSPHATIDATE PHOSPHATASE APP1"/>
    <property type="match status" value="1"/>
</dbReference>
<dbReference type="eggNOG" id="COG4850">
    <property type="taxonomic scope" value="Bacteria"/>
</dbReference>
<name>C7QYK7_JONDD</name>
<protein>
    <recommendedName>
        <fullName evidence="1">Phosphatidate phosphatase APP1 catalytic domain-containing protein</fullName>
    </recommendedName>
</protein>
<dbReference type="HOGENOM" id="CLU_038931_0_0_11"/>
<dbReference type="PANTHER" id="PTHR28208:SF3">
    <property type="entry name" value="PHOSPHATIDATE PHOSPHATASE APP1"/>
    <property type="match status" value="1"/>
</dbReference>
<dbReference type="AlphaFoldDB" id="C7QYK7"/>
<dbReference type="Proteomes" id="UP000000628">
    <property type="component" value="Chromosome"/>
</dbReference>
<organism evidence="2 3">
    <name type="scientific">Jonesia denitrificans (strain ATCC 14870 / DSM 20603 / BCRC 15368 / CIP 55.134 / JCM 11481 / NBRC 15587 / NCTC 10816 / Prevot 55134)</name>
    <name type="common">Listeria denitrificans</name>
    <dbReference type="NCBI Taxonomy" id="471856"/>
    <lineage>
        <taxon>Bacteria</taxon>
        <taxon>Bacillati</taxon>
        <taxon>Actinomycetota</taxon>
        <taxon>Actinomycetes</taxon>
        <taxon>Micrococcales</taxon>
        <taxon>Jonesiaceae</taxon>
        <taxon>Jonesia</taxon>
    </lineage>
</organism>